<evidence type="ECO:0000313" key="1">
    <source>
        <dbReference type="EMBL" id="MFC3896696.1"/>
    </source>
</evidence>
<proteinExistence type="predicted"/>
<dbReference type="Proteomes" id="UP001595690">
    <property type="component" value="Unassembled WGS sequence"/>
</dbReference>
<dbReference type="EMBL" id="JBHRZI010000030">
    <property type="protein sequence ID" value="MFC3896696.1"/>
    <property type="molecule type" value="Genomic_DNA"/>
</dbReference>
<comment type="caution">
    <text evidence="1">The sequence shown here is derived from an EMBL/GenBank/DDBJ whole genome shotgun (WGS) entry which is preliminary data.</text>
</comment>
<sequence>MSAENRDSNTVGDAHGGVAQIGDVHGDAHIGRARAGRWPRVIGALLVP</sequence>
<name>A0ABV8C3X3_9PSEU</name>
<organism evidence="1 2">
    <name type="scientific">Lentzea rhizosphaerae</name>
    <dbReference type="NCBI Taxonomy" id="2041025"/>
    <lineage>
        <taxon>Bacteria</taxon>
        <taxon>Bacillati</taxon>
        <taxon>Actinomycetota</taxon>
        <taxon>Actinomycetes</taxon>
        <taxon>Pseudonocardiales</taxon>
        <taxon>Pseudonocardiaceae</taxon>
        <taxon>Lentzea</taxon>
    </lineage>
</organism>
<accession>A0ABV8C3X3</accession>
<reference evidence="2" key="1">
    <citation type="journal article" date="2019" name="Int. J. Syst. Evol. Microbiol.">
        <title>The Global Catalogue of Microorganisms (GCM) 10K type strain sequencing project: providing services to taxonomists for standard genome sequencing and annotation.</title>
        <authorList>
            <consortium name="The Broad Institute Genomics Platform"/>
            <consortium name="The Broad Institute Genome Sequencing Center for Infectious Disease"/>
            <person name="Wu L."/>
            <person name="Ma J."/>
        </authorList>
    </citation>
    <scope>NUCLEOTIDE SEQUENCE [LARGE SCALE GENOMIC DNA]</scope>
    <source>
        <strain evidence="2">CGMCC 4.7405</strain>
    </source>
</reference>
<keyword evidence="2" id="KW-1185">Reference proteome</keyword>
<dbReference type="RefSeq" id="WP_382378213.1">
    <property type="nucleotide sequence ID" value="NZ_JBHRZI010000030.1"/>
</dbReference>
<protein>
    <submittedName>
        <fullName evidence="1">Uncharacterized protein</fullName>
    </submittedName>
</protein>
<gene>
    <name evidence="1" type="ORF">ACFOWZ_34905</name>
</gene>
<evidence type="ECO:0000313" key="2">
    <source>
        <dbReference type="Proteomes" id="UP001595690"/>
    </source>
</evidence>